<feature type="transmembrane region" description="Helical" evidence="5">
    <location>
        <begin position="461"/>
        <end position="481"/>
    </location>
</feature>
<keyword evidence="8" id="KW-1185">Reference proteome</keyword>
<evidence type="ECO:0000259" key="6">
    <source>
        <dbReference type="Pfam" id="PF13515"/>
    </source>
</evidence>
<evidence type="ECO:0000256" key="3">
    <source>
        <dbReference type="ARBA" id="ARBA00022989"/>
    </source>
</evidence>
<comment type="subcellular location">
    <subcellularLocation>
        <location evidence="1">Membrane</location>
        <topology evidence="1">Multi-pass membrane protein</topology>
    </subcellularLocation>
</comment>
<name>A0ABW0ZDE4_9ACTN</name>
<keyword evidence="3 5" id="KW-1133">Transmembrane helix</keyword>
<accession>A0ABW0ZDE4</accession>
<evidence type="ECO:0000256" key="2">
    <source>
        <dbReference type="ARBA" id="ARBA00022692"/>
    </source>
</evidence>
<dbReference type="EMBL" id="JBHSPB010000030">
    <property type="protein sequence ID" value="MFC5724585.1"/>
    <property type="molecule type" value="Genomic_DNA"/>
</dbReference>
<sequence>MSSAWPVLRGVVSVLLAVMTGLLFDSVAAAVLLAVGAFIVTMQTLGEKLHHPAVVALGVSVSLAFCAALGGLVGTHDALHLATLAVVGFVAGLAWSGGASAGMVAAASVIGFLVVGDLASGPVVGLEMAGLLLSGGLLQVVTQLLPPWRGRFAAQRTALGTVYGALADHASALVGNPGHFSSDSPFYQAHRALRVLRGRRRQQAAALYGLLAQAEQFRFDLGSIAQAPPTGDGAARAAVLRIVHDGLRAIGHAVEYDQPYELPEFIPRILEAEAERNPPLAAVGSTAGSFRVAARLTQPQAGQRALPDMAAALGRPPVRALLQWELGRYSPVLRHALRLAAALTLAELTGRWAGNWGGHGILDHGFWVSLTTVLVLRPQFATTLQQGWARGLGAVVGALGASGLYLLAAPGPEAALAVMEVCAVSAFLTRASGTALMSLWITAFVVLAITALGYAEPEAAWSRAVATVVGCGIAMLSYLLWPTWHRDVYPRLLARWTAAQQTQLALLCRAWANPGTLDRAALAKARLEVLAAFVLLESAASYIADEPARHGHWTPRTVTEIVACTHHIAHQVDTLEARLPGPEEPGTEEAATLGTALHTALSLAPTGRLGLFNGERLDAACRQVTHAATSQGPEATERAETAARIASAVVELRTLVARELSTGPS</sequence>
<comment type="caution">
    <text evidence="7">The sequence shown here is derived from an EMBL/GenBank/DDBJ whole genome shotgun (WGS) entry which is preliminary data.</text>
</comment>
<dbReference type="Proteomes" id="UP001596083">
    <property type="component" value="Unassembled WGS sequence"/>
</dbReference>
<feature type="domain" description="Integral membrane bound transporter" evidence="6">
    <location>
        <begin position="356"/>
        <end position="476"/>
    </location>
</feature>
<feature type="transmembrane region" description="Helical" evidence="5">
    <location>
        <begin position="438"/>
        <end position="455"/>
    </location>
</feature>
<keyword evidence="4 5" id="KW-0472">Membrane</keyword>
<dbReference type="RefSeq" id="WP_390321045.1">
    <property type="nucleotide sequence ID" value="NZ_JBHSPB010000030.1"/>
</dbReference>
<dbReference type="Pfam" id="PF13515">
    <property type="entry name" value="FUSC_2"/>
    <property type="match status" value="1"/>
</dbReference>
<feature type="transmembrane region" description="Helical" evidence="5">
    <location>
        <begin position="12"/>
        <end position="41"/>
    </location>
</feature>
<proteinExistence type="predicted"/>
<feature type="transmembrane region" description="Helical" evidence="5">
    <location>
        <begin position="128"/>
        <end position="146"/>
    </location>
</feature>
<evidence type="ECO:0000313" key="7">
    <source>
        <dbReference type="EMBL" id="MFC5724585.1"/>
    </source>
</evidence>
<gene>
    <name evidence="7" type="ORF">ACFP1Z_30970</name>
</gene>
<dbReference type="InterPro" id="IPR049453">
    <property type="entry name" value="Memb_transporter_dom"/>
</dbReference>
<feature type="transmembrane region" description="Helical" evidence="5">
    <location>
        <begin position="387"/>
        <end position="408"/>
    </location>
</feature>
<organism evidence="7 8">
    <name type="scientific">Streptomyces gamaensis</name>
    <dbReference type="NCBI Taxonomy" id="1763542"/>
    <lineage>
        <taxon>Bacteria</taxon>
        <taxon>Bacillati</taxon>
        <taxon>Actinomycetota</taxon>
        <taxon>Actinomycetes</taxon>
        <taxon>Kitasatosporales</taxon>
        <taxon>Streptomycetaceae</taxon>
        <taxon>Streptomyces</taxon>
    </lineage>
</organism>
<evidence type="ECO:0000256" key="5">
    <source>
        <dbReference type="SAM" id="Phobius"/>
    </source>
</evidence>
<protein>
    <submittedName>
        <fullName evidence="7">FUSC family protein</fullName>
    </submittedName>
</protein>
<evidence type="ECO:0000256" key="1">
    <source>
        <dbReference type="ARBA" id="ARBA00004141"/>
    </source>
</evidence>
<reference evidence="8" key="1">
    <citation type="journal article" date="2019" name="Int. J. Syst. Evol. Microbiol.">
        <title>The Global Catalogue of Microorganisms (GCM) 10K type strain sequencing project: providing services to taxonomists for standard genome sequencing and annotation.</title>
        <authorList>
            <consortium name="The Broad Institute Genomics Platform"/>
            <consortium name="The Broad Institute Genome Sequencing Center for Infectious Disease"/>
            <person name="Wu L."/>
            <person name="Ma J."/>
        </authorList>
    </citation>
    <scope>NUCLEOTIDE SEQUENCE [LARGE SCALE GENOMIC DNA]</scope>
    <source>
        <strain evidence="8">CGMCC 4.7304</strain>
    </source>
</reference>
<keyword evidence="2 5" id="KW-0812">Transmembrane</keyword>
<evidence type="ECO:0000313" key="8">
    <source>
        <dbReference type="Proteomes" id="UP001596083"/>
    </source>
</evidence>
<feature type="transmembrane region" description="Helical" evidence="5">
    <location>
        <begin position="53"/>
        <end position="72"/>
    </location>
</feature>
<evidence type="ECO:0000256" key="4">
    <source>
        <dbReference type="ARBA" id="ARBA00023136"/>
    </source>
</evidence>